<sequence>MRIINLFGKYFLALLVIQGAVLSLIDSKDLKRSGMVEASRKAKAIGNAVIILGVILFALSLFI</sequence>
<gene>
    <name evidence="2" type="ORF">CLCOL_11650</name>
</gene>
<organism evidence="2 3">
    <name type="scientific">Clostridium colicanis DSM 13634</name>
    <dbReference type="NCBI Taxonomy" id="1121305"/>
    <lineage>
        <taxon>Bacteria</taxon>
        <taxon>Bacillati</taxon>
        <taxon>Bacillota</taxon>
        <taxon>Clostridia</taxon>
        <taxon>Eubacteriales</taxon>
        <taxon>Clostridiaceae</taxon>
        <taxon>Clostridium</taxon>
    </lineage>
</organism>
<dbReference type="STRING" id="1121305.CLCOL_11650"/>
<dbReference type="EMBL" id="LTBB01000004">
    <property type="protein sequence ID" value="KYH29417.1"/>
    <property type="molecule type" value="Genomic_DNA"/>
</dbReference>
<dbReference type="InterPro" id="IPR049971">
    <property type="entry name" value="CLC_0170-like"/>
</dbReference>
<keyword evidence="1" id="KW-1133">Transmembrane helix</keyword>
<feature type="transmembrane region" description="Helical" evidence="1">
    <location>
        <begin position="45"/>
        <end position="62"/>
    </location>
</feature>
<protein>
    <submittedName>
        <fullName evidence="2">Uncharacterized protein</fullName>
    </submittedName>
</protein>
<keyword evidence="3" id="KW-1185">Reference proteome</keyword>
<evidence type="ECO:0000256" key="1">
    <source>
        <dbReference type="SAM" id="Phobius"/>
    </source>
</evidence>
<dbReference type="AlphaFoldDB" id="A0A151APU1"/>
<dbReference type="Proteomes" id="UP000075374">
    <property type="component" value="Unassembled WGS sequence"/>
</dbReference>
<evidence type="ECO:0000313" key="3">
    <source>
        <dbReference type="Proteomes" id="UP000075374"/>
    </source>
</evidence>
<comment type="caution">
    <text evidence="2">The sequence shown here is derived from an EMBL/GenBank/DDBJ whole genome shotgun (WGS) entry which is preliminary data.</text>
</comment>
<feature type="transmembrane region" description="Helical" evidence="1">
    <location>
        <begin position="6"/>
        <end position="25"/>
    </location>
</feature>
<dbReference type="RefSeq" id="WP_061858031.1">
    <property type="nucleotide sequence ID" value="NZ_LTBB01000004.1"/>
</dbReference>
<reference evidence="2 3" key="1">
    <citation type="submission" date="2016-02" db="EMBL/GenBank/DDBJ databases">
        <title>Genome sequence of Clostridium colicanis DSM 13634.</title>
        <authorList>
            <person name="Poehlein A."/>
            <person name="Daniel R."/>
        </authorList>
    </citation>
    <scope>NUCLEOTIDE SEQUENCE [LARGE SCALE GENOMIC DNA]</scope>
    <source>
        <strain evidence="2 3">DSM 13634</strain>
    </source>
</reference>
<keyword evidence="1" id="KW-0472">Membrane</keyword>
<evidence type="ECO:0000313" key="2">
    <source>
        <dbReference type="EMBL" id="KYH29417.1"/>
    </source>
</evidence>
<name>A0A151APU1_9CLOT</name>
<accession>A0A151APU1</accession>
<dbReference type="PATRIC" id="fig|1121305.3.peg.1165"/>
<dbReference type="NCBIfam" id="NF042414">
    <property type="entry name" value="CLC_0170_fam"/>
    <property type="match status" value="1"/>
</dbReference>
<proteinExistence type="predicted"/>
<keyword evidence="1" id="KW-0812">Transmembrane</keyword>